<dbReference type="PROSITE" id="PS51192">
    <property type="entry name" value="HELICASE_ATP_BIND_1"/>
    <property type="match status" value="1"/>
</dbReference>
<dbReference type="InterPro" id="IPR027417">
    <property type="entry name" value="P-loop_NTPase"/>
</dbReference>
<dbReference type="CDD" id="cd18034">
    <property type="entry name" value="DEXHc_dicer"/>
    <property type="match status" value="1"/>
</dbReference>
<organism evidence="3 4">
    <name type="scientific">Rhododendron williamsianum</name>
    <dbReference type="NCBI Taxonomy" id="262921"/>
    <lineage>
        <taxon>Eukaryota</taxon>
        <taxon>Viridiplantae</taxon>
        <taxon>Streptophyta</taxon>
        <taxon>Embryophyta</taxon>
        <taxon>Tracheophyta</taxon>
        <taxon>Spermatophyta</taxon>
        <taxon>Magnoliopsida</taxon>
        <taxon>eudicotyledons</taxon>
        <taxon>Gunneridae</taxon>
        <taxon>Pentapetalae</taxon>
        <taxon>asterids</taxon>
        <taxon>Ericales</taxon>
        <taxon>Ericaceae</taxon>
        <taxon>Ericoideae</taxon>
        <taxon>Rhodoreae</taxon>
        <taxon>Rhododendron</taxon>
    </lineage>
</organism>
<feature type="non-terminal residue" evidence="3">
    <location>
        <position position="1"/>
    </location>
</feature>
<dbReference type="SUPFAM" id="SSF52540">
    <property type="entry name" value="P-loop containing nucleoside triphosphate hydrolases"/>
    <property type="match status" value="1"/>
</dbReference>
<dbReference type="InterPro" id="IPR006935">
    <property type="entry name" value="Helicase/UvrB_N"/>
</dbReference>
<feature type="compositionally biased region" description="Basic and acidic residues" evidence="1">
    <location>
        <begin position="184"/>
        <end position="226"/>
    </location>
</feature>
<dbReference type="GO" id="GO:0016787">
    <property type="term" value="F:hydrolase activity"/>
    <property type="evidence" value="ECO:0007669"/>
    <property type="project" value="InterPro"/>
</dbReference>
<dbReference type="Gene3D" id="3.40.50.300">
    <property type="entry name" value="P-loop containing nucleotide triphosphate hydrolases"/>
    <property type="match status" value="2"/>
</dbReference>
<evidence type="ECO:0000259" key="2">
    <source>
        <dbReference type="PROSITE" id="PS51192"/>
    </source>
</evidence>
<proteinExistence type="predicted"/>
<dbReference type="PANTHER" id="PTHR14074">
    <property type="entry name" value="HELICASE WITH DEATH DOMAIN-RELATED"/>
    <property type="match status" value="1"/>
</dbReference>
<dbReference type="InterPro" id="IPR051363">
    <property type="entry name" value="RLR_Helicase"/>
</dbReference>
<dbReference type="FunFam" id="3.40.50.300:FF:000705">
    <property type="entry name" value="Endoribonuclease dicer-like protein"/>
    <property type="match status" value="1"/>
</dbReference>
<feature type="compositionally biased region" description="Basic and acidic residues" evidence="1">
    <location>
        <begin position="269"/>
        <end position="292"/>
    </location>
</feature>
<dbReference type="GO" id="GO:0003677">
    <property type="term" value="F:DNA binding"/>
    <property type="evidence" value="ECO:0007669"/>
    <property type="project" value="InterPro"/>
</dbReference>
<dbReference type="Pfam" id="PF00270">
    <property type="entry name" value="DEAD"/>
    <property type="match status" value="1"/>
</dbReference>
<name>A0A6A4LSM1_9ERIC</name>
<evidence type="ECO:0000313" key="4">
    <source>
        <dbReference type="Proteomes" id="UP000428333"/>
    </source>
</evidence>
<keyword evidence="4" id="KW-1185">Reference proteome</keyword>
<feature type="region of interest" description="Disordered" evidence="1">
    <location>
        <begin position="170"/>
        <end position="226"/>
    </location>
</feature>
<gene>
    <name evidence="3" type="ORF">C3L33_07834</name>
</gene>
<protein>
    <recommendedName>
        <fullName evidence="2">Helicase ATP-binding domain-containing protein</fullName>
    </recommendedName>
</protein>
<dbReference type="Proteomes" id="UP000428333">
    <property type="component" value="Linkage Group LG05"/>
</dbReference>
<dbReference type="OrthoDB" id="6513042at2759"/>
<sequence>MDDEDRVSGSRNPAEGEEVRGLSYWLDACEEISCILTDDIVDFGPASAVPESVAVADTSNHDPSSDPCLFQGFNWMLDVLPACQNSVYPNGSLGKLDSASHNEFGKTHNMMSNTATKHHEINNSGNFKKPLGHPPERNGVRKLETGAIGYDGHGSEGRFNKRIRTSDYYYKNERHLPSRGQYHHGREREGERPLGRKRPRDLEDIDRRDRDPIKRNERYGSGKDCRDREWRESSRGYWERDGLGSNEVVFRLGNWEAERNKAGKSPPQEAEKDQDCNAKVEKKPQEAKEKLPEEQARRYQLEVLQQAKQKNTIAFLETGAGKTLIAVLLIRSVCSDLQRENKKMLAVFLVPKVPLVYQSGCSCAKFFIFLFSEGLFKTYVYSLLFSWCPYCANSMLSAEYFGDIFLLKTESDAIVFLVNMQQAEVIREQTSYQVGHYCGEMGQDFWDARRWQREFETKQVLVMTAQILLNILRHSIIKMEAINLLILDECHHAVKKHPYSLVMSEFYHTTPKDKRPSVFGMTASPVNLKGVSSQVDCAIKIRNLETKLDAVVCTIKDRKELEKHVPMPSEIVVEYDKAASLWSLHEQIKQMELAVEEAAQSSCRRSKWQFMGARDAGAKEELRQVYGVSERTESDGAANLIQKLRAINYALGELGQWCAYKVAQSFLTALQNDERANYQLDVKFQESYLSKVVTLLQCQLSEGAVSENNLKRAAADHGVTREASDLEIEEGELPDSFGELFYPLFYQVE</sequence>
<dbReference type="EMBL" id="QEFC01001139">
    <property type="protein sequence ID" value="KAE9460262.1"/>
    <property type="molecule type" value="Genomic_DNA"/>
</dbReference>
<feature type="region of interest" description="Disordered" evidence="1">
    <location>
        <begin position="259"/>
        <end position="292"/>
    </location>
</feature>
<accession>A0A6A4LSM1</accession>
<dbReference type="AlphaFoldDB" id="A0A6A4LSM1"/>
<comment type="caution">
    <text evidence="3">The sequence shown here is derived from an EMBL/GenBank/DDBJ whole genome shotgun (WGS) entry which is preliminary data.</text>
</comment>
<dbReference type="InterPro" id="IPR014001">
    <property type="entry name" value="Helicase_ATP-bd"/>
</dbReference>
<dbReference type="PANTHER" id="PTHR14074:SF16">
    <property type="entry name" value="ANTIVIRAL INNATE IMMUNE RESPONSE RECEPTOR RIG-I"/>
    <property type="match status" value="1"/>
</dbReference>
<reference evidence="3 4" key="1">
    <citation type="journal article" date="2019" name="Genome Biol. Evol.">
        <title>The Rhododendron genome and chromosomal organization provide insight into shared whole-genome duplications across the heath family (Ericaceae).</title>
        <authorList>
            <person name="Soza V.L."/>
            <person name="Lindsley D."/>
            <person name="Waalkes A."/>
            <person name="Ramage E."/>
            <person name="Patwardhan R.P."/>
            <person name="Burton J.N."/>
            <person name="Adey A."/>
            <person name="Kumar A."/>
            <person name="Qiu R."/>
            <person name="Shendure J."/>
            <person name="Hall B."/>
        </authorList>
    </citation>
    <scope>NUCLEOTIDE SEQUENCE [LARGE SCALE GENOMIC DNA]</scope>
    <source>
        <strain evidence="3">RSF 1966-606</strain>
    </source>
</reference>
<dbReference type="GO" id="GO:0005737">
    <property type="term" value="C:cytoplasm"/>
    <property type="evidence" value="ECO:0007669"/>
    <property type="project" value="TreeGrafter"/>
</dbReference>
<dbReference type="InterPro" id="IPR011545">
    <property type="entry name" value="DEAD/DEAH_box_helicase_dom"/>
</dbReference>
<feature type="domain" description="Helicase ATP-binding" evidence="2">
    <location>
        <begin position="303"/>
        <end position="543"/>
    </location>
</feature>
<evidence type="ECO:0000256" key="1">
    <source>
        <dbReference type="SAM" id="MobiDB-lite"/>
    </source>
</evidence>
<evidence type="ECO:0000313" key="3">
    <source>
        <dbReference type="EMBL" id="KAE9460262.1"/>
    </source>
</evidence>
<dbReference type="Pfam" id="PF04851">
    <property type="entry name" value="ResIII"/>
    <property type="match status" value="1"/>
</dbReference>
<dbReference type="FunFam" id="3.40.50.300:FF:002433">
    <property type="entry name" value="Endoribonuclease Dicer homolog 1"/>
    <property type="match status" value="1"/>
</dbReference>
<dbReference type="SMART" id="SM00487">
    <property type="entry name" value="DEXDc"/>
    <property type="match status" value="1"/>
</dbReference>
<dbReference type="GO" id="GO:0005524">
    <property type="term" value="F:ATP binding"/>
    <property type="evidence" value="ECO:0007669"/>
    <property type="project" value="InterPro"/>
</dbReference>